<dbReference type="SUPFAM" id="SSF53822">
    <property type="entry name" value="Periplasmic binding protein-like I"/>
    <property type="match status" value="1"/>
</dbReference>
<dbReference type="PROSITE" id="PS00356">
    <property type="entry name" value="HTH_LACI_1"/>
    <property type="match status" value="1"/>
</dbReference>
<evidence type="ECO:0000256" key="2">
    <source>
        <dbReference type="ARBA" id="ARBA00023125"/>
    </source>
</evidence>
<gene>
    <name evidence="5" type="ORF">M4486_17090</name>
</gene>
<dbReference type="Pfam" id="PF00356">
    <property type="entry name" value="LacI"/>
    <property type="match status" value="1"/>
</dbReference>
<dbReference type="EMBL" id="CP097218">
    <property type="protein sequence ID" value="UQN29327.1"/>
    <property type="molecule type" value="Genomic_DNA"/>
</dbReference>
<evidence type="ECO:0000313" key="6">
    <source>
        <dbReference type="Proteomes" id="UP001055868"/>
    </source>
</evidence>
<dbReference type="SMART" id="SM00354">
    <property type="entry name" value="HTH_LACI"/>
    <property type="match status" value="1"/>
</dbReference>
<dbReference type="Proteomes" id="UP001055868">
    <property type="component" value="Chromosome"/>
</dbReference>
<dbReference type="InterPro" id="IPR028082">
    <property type="entry name" value="Peripla_BP_I"/>
</dbReference>
<proteinExistence type="predicted"/>
<evidence type="ECO:0000259" key="4">
    <source>
        <dbReference type="PROSITE" id="PS50932"/>
    </source>
</evidence>
<feature type="domain" description="HTH lacI-type" evidence="4">
    <location>
        <begin position="8"/>
        <end position="66"/>
    </location>
</feature>
<keyword evidence="1" id="KW-0805">Transcription regulation</keyword>
<dbReference type="Pfam" id="PF13377">
    <property type="entry name" value="Peripla_BP_3"/>
    <property type="match status" value="1"/>
</dbReference>
<reference evidence="5" key="1">
    <citation type="submission" date="2022-05" db="EMBL/GenBank/DDBJ databases">
        <title>Genomic analysis of Brachybacterium sp. CBA3104.</title>
        <authorList>
            <person name="Roh S.W."/>
            <person name="Kim Y.B."/>
            <person name="Kim Y."/>
        </authorList>
    </citation>
    <scope>NUCLEOTIDE SEQUENCE</scope>
    <source>
        <strain evidence="5">CBA3104</strain>
    </source>
</reference>
<dbReference type="Gene3D" id="3.40.50.2300">
    <property type="match status" value="2"/>
</dbReference>
<keyword evidence="2" id="KW-0238">DNA-binding</keyword>
<dbReference type="InterPro" id="IPR010982">
    <property type="entry name" value="Lambda_DNA-bd_dom_sf"/>
</dbReference>
<dbReference type="Gene3D" id="1.10.260.40">
    <property type="entry name" value="lambda repressor-like DNA-binding domains"/>
    <property type="match status" value="1"/>
</dbReference>
<dbReference type="RefSeq" id="WP_249478526.1">
    <property type="nucleotide sequence ID" value="NZ_CP097218.1"/>
</dbReference>
<evidence type="ECO:0000313" key="5">
    <source>
        <dbReference type="EMBL" id="UQN29327.1"/>
    </source>
</evidence>
<keyword evidence="6" id="KW-1185">Reference proteome</keyword>
<keyword evidence="3" id="KW-0804">Transcription</keyword>
<evidence type="ECO:0000256" key="1">
    <source>
        <dbReference type="ARBA" id="ARBA00023015"/>
    </source>
</evidence>
<dbReference type="PANTHER" id="PTHR30146:SF109">
    <property type="entry name" value="HTH-TYPE TRANSCRIPTIONAL REGULATOR GALS"/>
    <property type="match status" value="1"/>
</dbReference>
<dbReference type="PANTHER" id="PTHR30146">
    <property type="entry name" value="LACI-RELATED TRANSCRIPTIONAL REPRESSOR"/>
    <property type="match status" value="1"/>
</dbReference>
<dbReference type="InterPro" id="IPR046335">
    <property type="entry name" value="LacI/GalR-like_sensor"/>
</dbReference>
<accession>A0ABY4N436</accession>
<dbReference type="PROSITE" id="PS50932">
    <property type="entry name" value="HTH_LACI_2"/>
    <property type="match status" value="1"/>
</dbReference>
<dbReference type="CDD" id="cd01392">
    <property type="entry name" value="HTH_LacI"/>
    <property type="match status" value="1"/>
</dbReference>
<protein>
    <submittedName>
        <fullName evidence="5">LacI family transcriptional regulator</fullName>
    </submittedName>
</protein>
<organism evidence="5 6">
    <name type="scientific">Brachybacterium kimchii</name>
    <dbReference type="NCBI Taxonomy" id="2942909"/>
    <lineage>
        <taxon>Bacteria</taxon>
        <taxon>Bacillati</taxon>
        <taxon>Actinomycetota</taxon>
        <taxon>Actinomycetes</taxon>
        <taxon>Micrococcales</taxon>
        <taxon>Dermabacteraceae</taxon>
        <taxon>Brachybacterium</taxon>
    </lineage>
</organism>
<sequence>MNSTGRPATLADVAKKAGVSVATASFVLSGRGGARSSGSPETKAKVRGAAEELGYVPNRNARSLRTGRNGGIVLALGTVEDPWGLSLAGAVRDRALPQELSTLILGDERWFEFLSGSTFDCSFVTSVDVTPEGPEQVRHLARGQCGIVAFSEHIEPERFDVISSSPRPAVHAAYRRLRARHDSVAFMTGRTIDPEQRPYFLSRAHVFLDAVSEAGDGPGLDLVHASGTDRQQSFEYSQRWLEGPDRPTAVICSTGYQALALQVAAMHAGISVPEDLEIISIGDVPSDAQMLGPISFYGVQDVFTRMADIILERALDREGAPGRLHRFDWEFFPGGTTIDGADGAAGSGVDGA</sequence>
<evidence type="ECO:0000256" key="3">
    <source>
        <dbReference type="ARBA" id="ARBA00023163"/>
    </source>
</evidence>
<name>A0ABY4N436_9MICO</name>
<dbReference type="InterPro" id="IPR000843">
    <property type="entry name" value="HTH_LacI"/>
</dbReference>
<dbReference type="SUPFAM" id="SSF47413">
    <property type="entry name" value="lambda repressor-like DNA-binding domains"/>
    <property type="match status" value="1"/>
</dbReference>